<dbReference type="AlphaFoldDB" id="A0A642UCJ1"/>
<accession>A0A642UCJ1</accession>
<dbReference type="PANTHER" id="PTHR12072">
    <property type="entry name" value="CWF19, CELL CYCLE CONTROL PROTEIN"/>
    <property type="match status" value="1"/>
</dbReference>
<dbReference type="GO" id="GO:0071014">
    <property type="term" value="C:post-mRNA release spliceosomal complex"/>
    <property type="evidence" value="ECO:0007669"/>
    <property type="project" value="TreeGrafter"/>
</dbReference>
<sequence length="469" mass="53887">MSRYLVLNPNPEGLDKVVTKANVQNQKNGPFEAVLFLGDAYSAWPSQRLDVPSFVIEGKGGEIQSQPDVNETNYNRLDEPVVQKTLDSGTKVMFVGASAETDLDSHVEEVTEPVDILVTYDWPWAIARQENYASFGNKQIDKLVNKVRPTYHFAVGPEHTGKFFENRPFRWSDGRHTRFISLGQEGSGDKWYYAFKLEEETIDDSQAIANPFTTVSRKREAPDDEAVLIERKRRQLEPKVVSPSECFFCLSNPNVETHMIAAIGKHSYLTTAKGPLTRPLKNLAFTGHVIIIPIQHIPTLKDHQETNAEMNKFQQAIIDSYANTEYVPIFFEISRASNVHFHVQCVPVPKSKLEKFESVLTQKALQNNERYHDRNQKLEFEKSEDGTTPDGDFIRFTIGNPTRTYFVARLLEPDKMIDLQFPRRVLAVTLNLTKRIYWNQCKQPKFVETEECDEFKKFFKPHDFTIELS</sequence>
<reference evidence="3 4" key="1">
    <citation type="submission" date="2019-07" db="EMBL/GenBank/DDBJ databases">
        <title>Genome assembly of two rare yeast pathogens: Diutina rugosa and Trichomonascus ciferrii.</title>
        <authorList>
            <person name="Mixao V."/>
            <person name="Saus E."/>
            <person name="Hansen A."/>
            <person name="Lass-Flor C."/>
            <person name="Gabaldon T."/>
        </authorList>
    </citation>
    <scope>NUCLEOTIDE SEQUENCE [LARGE SCALE GENOMIC DNA]</scope>
    <source>
        <strain evidence="3 4">CBS 613</strain>
    </source>
</reference>
<dbReference type="VEuPathDB" id="FungiDB:DIURU_005735"/>
<gene>
    <name evidence="3" type="ORF">DIURU_005735</name>
</gene>
<feature type="domain" description="Cwf19-like C-terminal" evidence="2">
    <location>
        <begin position="240"/>
        <end position="358"/>
    </location>
</feature>
<dbReference type="OrthoDB" id="444325at2759"/>
<keyword evidence="4" id="KW-1185">Reference proteome</keyword>
<evidence type="ECO:0008006" key="5">
    <source>
        <dbReference type="Google" id="ProtNLM"/>
    </source>
</evidence>
<dbReference type="InterPro" id="IPR006768">
    <property type="entry name" value="Cwf19-like_C_dom-1"/>
</dbReference>
<dbReference type="RefSeq" id="XP_034009583.1">
    <property type="nucleotide sequence ID" value="XM_034158750.1"/>
</dbReference>
<dbReference type="Pfam" id="PF04677">
    <property type="entry name" value="CwfJ_C_1"/>
    <property type="match status" value="1"/>
</dbReference>
<dbReference type="CDD" id="cd07380">
    <property type="entry name" value="MPP_CWF19_N"/>
    <property type="match status" value="1"/>
</dbReference>
<evidence type="ECO:0000313" key="3">
    <source>
        <dbReference type="EMBL" id="KAA8896723.1"/>
    </source>
</evidence>
<evidence type="ECO:0000313" key="4">
    <source>
        <dbReference type="Proteomes" id="UP000449547"/>
    </source>
</evidence>
<protein>
    <recommendedName>
        <fullName evidence="5">Cwf19-like C-terminal domain-containing protein</fullName>
    </recommendedName>
</protein>
<proteinExistence type="predicted"/>
<dbReference type="EMBL" id="SWFT01000163">
    <property type="protein sequence ID" value="KAA8896723.1"/>
    <property type="molecule type" value="Genomic_DNA"/>
</dbReference>
<dbReference type="Pfam" id="PF04676">
    <property type="entry name" value="CwfJ_C_2"/>
    <property type="match status" value="1"/>
</dbReference>
<name>A0A642UCJ1_DIURU</name>
<organism evidence="3 4">
    <name type="scientific">Diutina rugosa</name>
    <name type="common">Yeast</name>
    <name type="synonym">Candida rugosa</name>
    <dbReference type="NCBI Taxonomy" id="5481"/>
    <lineage>
        <taxon>Eukaryota</taxon>
        <taxon>Fungi</taxon>
        <taxon>Dikarya</taxon>
        <taxon>Ascomycota</taxon>
        <taxon>Saccharomycotina</taxon>
        <taxon>Pichiomycetes</taxon>
        <taxon>Debaryomycetaceae</taxon>
        <taxon>Diutina</taxon>
    </lineage>
</organism>
<evidence type="ECO:0000259" key="2">
    <source>
        <dbReference type="Pfam" id="PF04677"/>
    </source>
</evidence>
<dbReference type="GO" id="GO:0061632">
    <property type="term" value="F:RNA lariat debranching enzyme activator activity"/>
    <property type="evidence" value="ECO:0007669"/>
    <property type="project" value="TreeGrafter"/>
</dbReference>
<dbReference type="GeneID" id="54784386"/>
<dbReference type="Gene3D" id="3.30.428.10">
    <property type="entry name" value="HIT-like"/>
    <property type="match status" value="1"/>
</dbReference>
<dbReference type="Proteomes" id="UP000449547">
    <property type="component" value="Unassembled WGS sequence"/>
</dbReference>
<dbReference type="OMA" id="DITIAFI"/>
<dbReference type="GO" id="GO:0000398">
    <property type="term" value="P:mRNA splicing, via spliceosome"/>
    <property type="evidence" value="ECO:0007669"/>
    <property type="project" value="TreeGrafter"/>
</dbReference>
<dbReference type="SUPFAM" id="SSF54197">
    <property type="entry name" value="HIT-like"/>
    <property type="match status" value="1"/>
</dbReference>
<dbReference type="InterPro" id="IPR006767">
    <property type="entry name" value="Cwf19-like_C_dom-2"/>
</dbReference>
<comment type="caution">
    <text evidence="3">The sequence shown here is derived from an EMBL/GenBank/DDBJ whole genome shotgun (WGS) entry which is preliminary data.</text>
</comment>
<feature type="domain" description="Cwf19-like protein C-terminal" evidence="1">
    <location>
        <begin position="391"/>
        <end position="465"/>
    </location>
</feature>
<dbReference type="PANTHER" id="PTHR12072:SF4">
    <property type="entry name" value="CWF19-LIKE PROTEIN 1"/>
    <property type="match status" value="1"/>
</dbReference>
<evidence type="ECO:0000259" key="1">
    <source>
        <dbReference type="Pfam" id="PF04676"/>
    </source>
</evidence>
<dbReference type="InterPro" id="IPR036265">
    <property type="entry name" value="HIT-like_sf"/>
</dbReference>
<dbReference type="InterPro" id="IPR040194">
    <property type="entry name" value="Cwf19-like"/>
</dbReference>